<gene>
    <name evidence="1" type="ORF">RPERSI_LOCUS27507</name>
</gene>
<feature type="non-terminal residue" evidence="1">
    <location>
        <position position="1"/>
    </location>
</feature>
<dbReference type="EMBL" id="CAJVQC010097277">
    <property type="protein sequence ID" value="CAG8829455.1"/>
    <property type="molecule type" value="Genomic_DNA"/>
</dbReference>
<accession>A0ACA9S6E2</accession>
<feature type="non-terminal residue" evidence="1">
    <location>
        <position position="95"/>
    </location>
</feature>
<dbReference type="Proteomes" id="UP000789920">
    <property type="component" value="Unassembled WGS sequence"/>
</dbReference>
<reference evidence="1" key="1">
    <citation type="submission" date="2021-06" db="EMBL/GenBank/DDBJ databases">
        <authorList>
            <person name="Kallberg Y."/>
            <person name="Tangrot J."/>
            <person name="Rosling A."/>
        </authorList>
    </citation>
    <scope>NUCLEOTIDE SEQUENCE</scope>
    <source>
        <strain evidence="1">MA461A</strain>
    </source>
</reference>
<keyword evidence="2" id="KW-1185">Reference proteome</keyword>
<organism evidence="1 2">
    <name type="scientific">Racocetra persica</name>
    <dbReference type="NCBI Taxonomy" id="160502"/>
    <lineage>
        <taxon>Eukaryota</taxon>
        <taxon>Fungi</taxon>
        <taxon>Fungi incertae sedis</taxon>
        <taxon>Mucoromycota</taxon>
        <taxon>Glomeromycotina</taxon>
        <taxon>Glomeromycetes</taxon>
        <taxon>Diversisporales</taxon>
        <taxon>Gigasporaceae</taxon>
        <taxon>Racocetra</taxon>
    </lineage>
</organism>
<proteinExistence type="predicted"/>
<protein>
    <submittedName>
        <fullName evidence="1">13915_t:CDS:1</fullName>
    </submittedName>
</protein>
<evidence type="ECO:0000313" key="1">
    <source>
        <dbReference type="EMBL" id="CAG8829455.1"/>
    </source>
</evidence>
<name>A0ACA9S6E2_9GLOM</name>
<comment type="caution">
    <text evidence="1">The sequence shown here is derived from an EMBL/GenBank/DDBJ whole genome shotgun (WGS) entry which is preliminary data.</text>
</comment>
<evidence type="ECO:0000313" key="2">
    <source>
        <dbReference type="Proteomes" id="UP000789920"/>
    </source>
</evidence>
<sequence>QSMSNIGSQNKELSPAPVTKSTVRIVIIALLLDLLAFTIILPLFPRLLQDYREREQGDETTLLSWFFYQIQNFKHLIGGGSNNPKWDLVLLGGAI</sequence>